<dbReference type="CDD" id="cd00761">
    <property type="entry name" value="Glyco_tranf_GTA_type"/>
    <property type="match status" value="1"/>
</dbReference>
<sequence>MENIVFTFIIPHKNCPELLQRCVDSIPQRDDIQIVVIDDNSEVDKKPTLQREGLEVILLNSEQSKGAGRARNVGLDYAKGKWLLFADADDYFSENLPSLLEKYKTDETTDIVYLSASKFDEKGTYSLLNESKLVNDYLQKHPNAELRLRCEIWTPWSRMIKREIVLNNHIRFDEIPAANDKMFGLLSSKFSKTIAVERKVIYYYYRPSFNSQTDNKRNKLMFDEILDLRSRTVSLYKEMGYKSIPSFFELVFCSDYSKNITMSKKIVLYCQVLKKNHISMLNDVSRYIIKN</sequence>
<dbReference type="Pfam" id="PF00535">
    <property type="entry name" value="Glycos_transf_2"/>
    <property type="match status" value="1"/>
</dbReference>
<feature type="domain" description="Glycosyltransferase 2-like" evidence="1">
    <location>
        <begin position="8"/>
        <end position="164"/>
    </location>
</feature>
<dbReference type="AlphaFoldDB" id="A0A1M7FK06"/>
<name>A0A1M7FK06_XYLRU</name>
<dbReference type="RefSeq" id="WP_073043615.1">
    <property type="nucleotide sequence ID" value="NZ_FRCJ01000002.1"/>
</dbReference>
<proteinExistence type="predicted"/>
<dbReference type="PANTHER" id="PTHR22916">
    <property type="entry name" value="GLYCOSYLTRANSFERASE"/>
    <property type="match status" value="1"/>
</dbReference>
<organism evidence="2 3">
    <name type="scientific">Xylanibacter ruminicola</name>
    <name type="common">Prevotella ruminicola</name>
    <dbReference type="NCBI Taxonomy" id="839"/>
    <lineage>
        <taxon>Bacteria</taxon>
        <taxon>Pseudomonadati</taxon>
        <taxon>Bacteroidota</taxon>
        <taxon>Bacteroidia</taxon>
        <taxon>Bacteroidales</taxon>
        <taxon>Prevotellaceae</taxon>
        <taxon>Xylanibacter</taxon>
    </lineage>
</organism>
<dbReference type="GO" id="GO:0016758">
    <property type="term" value="F:hexosyltransferase activity"/>
    <property type="evidence" value="ECO:0007669"/>
    <property type="project" value="UniProtKB-ARBA"/>
</dbReference>
<evidence type="ECO:0000259" key="1">
    <source>
        <dbReference type="Pfam" id="PF00535"/>
    </source>
</evidence>
<gene>
    <name evidence="2" type="ORF">SAMN04488494_1186</name>
</gene>
<reference evidence="2 3" key="1">
    <citation type="submission" date="2016-11" db="EMBL/GenBank/DDBJ databases">
        <authorList>
            <person name="Jaros S."/>
            <person name="Januszkiewicz K."/>
            <person name="Wedrychowicz H."/>
        </authorList>
    </citation>
    <scope>NUCLEOTIDE SEQUENCE [LARGE SCALE GENOMIC DNA]</scope>
    <source>
        <strain evidence="2 3">BPI-34</strain>
    </source>
</reference>
<dbReference type="OrthoDB" id="396512at2"/>
<accession>A0A1M7FK06</accession>
<protein>
    <submittedName>
        <fullName evidence="2">Glycosyltransferase involved in cell wall bisynthesis</fullName>
    </submittedName>
</protein>
<dbReference type="EMBL" id="FRCJ01000002">
    <property type="protein sequence ID" value="SHM04401.1"/>
    <property type="molecule type" value="Genomic_DNA"/>
</dbReference>
<dbReference type="InterPro" id="IPR001173">
    <property type="entry name" value="Glyco_trans_2-like"/>
</dbReference>
<evidence type="ECO:0000313" key="3">
    <source>
        <dbReference type="Proteomes" id="UP000184280"/>
    </source>
</evidence>
<dbReference type="SUPFAM" id="SSF53448">
    <property type="entry name" value="Nucleotide-diphospho-sugar transferases"/>
    <property type="match status" value="1"/>
</dbReference>
<dbReference type="InterPro" id="IPR029044">
    <property type="entry name" value="Nucleotide-diphossugar_trans"/>
</dbReference>
<dbReference type="Proteomes" id="UP000184280">
    <property type="component" value="Unassembled WGS sequence"/>
</dbReference>
<dbReference type="Gene3D" id="3.90.550.10">
    <property type="entry name" value="Spore Coat Polysaccharide Biosynthesis Protein SpsA, Chain A"/>
    <property type="match status" value="1"/>
</dbReference>
<keyword evidence="2" id="KW-0808">Transferase</keyword>
<evidence type="ECO:0000313" key="2">
    <source>
        <dbReference type="EMBL" id="SHM04401.1"/>
    </source>
</evidence>